<dbReference type="RefSeq" id="WP_125243807.1">
    <property type="nucleotide sequence ID" value="NZ_RSED01000009.1"/>
</dbReference>
<feature type="transmembrane region" description="Helical" evidence="5">
    <location>
        <begin position="219"/>
        <end position="237"/>
    </location>
</feature>
<feature type="transmembrane region" description="Helical" evidence="5">
    <location>
        <begin position="366"/>
        <end position="386"/>
    </location>
</feature>
<evidence type="ECO:0000256" key="1">
    <source>
        <dbReference type="ARBA" id="ARBA00004141"/>
    </source>
</evidence>
<feature type="transmembrane region" description="Helical" evidence="5">
    <location>
        <begin position="6"/>
        <end position="39"/>
    </location>
</feature>
<dbReference type="GO" id="GO:0016874">
    <property type="term" value="F:ligase activity"/>
    <property type="evidence" value="ECO:0007669"/>
    <property type="project" value="UniProtKB-KW"/>
</dbReference>
<keyword evidence="2 5" id="KW-0812">Transmembrane</keyword>
<feature type="transmembrane region" description="Helical" evidence="5">
    <location>
        <begin position="283"/>
        <end position="302"/>
    </location>
</feature>
<dbReference type="Pfam" id="PF04932">
    <property type="entry name" value="Wzy_C"/>
    <property type="match status" value="1"/>
</dbReference>
<dbReference type="PANTHER" id="PTHR37422">
    <property type="entry name" value="TEICHURONIC ACID BIOSYNTHESIS PROTEIN TUAE"/>
    <property type="match status" value="1"/>
</dbReference>
<evidence type="ECO:0000256" key="2">
    <source>
        <dbReference type="ARBA" id="ARBA00022692"/>
    </source>
</evidence>
<organism evidence="7 8">
    <name type="scientific">Aquabacterium soli</name>
    <dbReference type="NCBI Taxonomy" id="2493092"/>
    <lineage>
        <taxon>Bacteria</taxon>
        <taxon>Pseudomonadati</taxon>
        <taxon>Pseudomonadota</taxon>
        <taxon>Betaproteobacteria</taxon>
        <taxon>Burkholderiales</taxon>
        <taxon>Aquabacterium</taxon>
    </lineage>
</organism>
<keyword evidence="4 5" id="KW-0472">Membrane</keyword>
<feature type="transmembrane region" description="Helical" evidence="5">
    <location>
        <begin position="156"/>
        <end position="177"/>
    </location>
</feature>
<keyword evidence="3 5" id="KW-1133">Transmembrane helix</keyword>
<sequence>MSLGVLLLPVGLSLLFGMLMMLGGAPLTMVAVVGLALAVAIVEKPLRGLLLFALLAPAVPWMKAGPLPLAEALLVLTWAGVAIQWLAGRMPAWPRGRTERLLGWLVVWTIVPMVAGELRPLGDGIGPLNWVRWVLNVSPVFLLPLLVRDEQARERLMLALLVGFAGLLVITLGFFAISRDPARMTAFLASLNYPRPDAIQDIFYADPSRMPSPWIHPNATGGALLLAAPLGVFYAVAHRGWRRALGAFIFVAGAAGIVFSGSRGALLCLGLFVAWLAWRRTPYAGRGLLLAILLAVSLLLVYPPAQKRFASLFSSNDVSTGVRFDEYVYFPVNALHYPLGLGFKAETPASVPEKGIYGISNLWLNYWFKLGLPGMLLFIAITRAWWREVRLPGDFRHVGRHNAMRIATTGTVLAALATGFIDHYFSFTQVLISLFWLILAMGLMLARVPQPAPSNPVHRR</sequence>
<feature type="transmembrane region" description="Helical" evidence="5">
    <location>
        <begin position="100"/>
        <end position="118"/>
    </location>
</feature>
<evidence type="ECO:0000313" key="8">
    <source>
        <dbReference type="Proteomes" id="UP000269265"/>
    </source>
</evidence>
<dbReference type="GO" id="GO:0016020">
    <property type="term" value="C:membrane"/>
    <property type="evidence" value="ECO:0007669"/>
    <property type="project" value="UniProtKB-SubCell"/>
</dbReference>
<name>A0A3R8YMR3_9BURK</name>
<dbReference type="InterPro" id="IPR007016">
    <property type="entry name" value="O-antigen_ligase-rel_domated"/>
</dbReference>
<comment type="subcellular location">
    <subcellularLocation>
        <location evidence="1">Membrane</location>
        <topology evidence="1">Multi-pass membrane protein</topology>
    </subcellularLocation>
</comment>
<gene>
    <name evidence="7" type="ORF">EIP75_13545</name>
</gene>
<dbReference type="InterPro" id="IPR051533">
    <property type="entry name" value="WaaL-like"/>
</dbReference>
<dbReference type="OrthoDB" id="7026333at2"/>
<reference evidence="7 8" key="1">
    <citation type="submission" date="2018-12" db="EMBL/GenBank/DDBJ databases">
        <title>The whole draft genome of Aquabacterium sp. SJQ9.</title>
        <authorList>
            <person name="Sun L."/>
            <person name="Gao X."/>
            <person name="Chen W."/>
            <person name="Huang K."/>
        </authorList>
    </citation>
    <scope>NUCLEOTIDE SEQUENCE [LARGE SCALE GENOMIC DNA]</scope>
    <source>
        <strain evidence="7 8">SJQ9</strain>
    </source>
</reference>
<accession>A0A3R8YMR3</accession>
<evidence type="ECO:0000313" key="7">
    <source>
        <dbReference type="EMBL" id="RRS03967.1"/>
    </source>
</evidence>
<feature type="transmembrane region" description="Helical" evidence="5">
    <location>
        <begin position="130"/>
        <end position="147"/>
    </location>
</feature>
<evidence type="ECO:0000256" key="3">
    <source>
        <dbReference type="ARBA" id="ARBA00022989"/>
    </source>
</evidence>
<keyword evidence="8" id="KW-1185">Reference proteome</keyword>
<evidence type="ECO:0000256" key="4">
    <source>
        <dbReference type="ARBA" id="ARBA00023136"/>
    </source>
</evidence>
<keyword evidence="7" id="KW-0436">Ligase</keyword>
<dbReference type="AlphaFoldDB" id="A0A3R8YMR3"/>
<comment type="caution">
    <text evidence="7">The sequence shown here is derived from an EMBL/GenBank/DDBJ whole genome shotgun (WGS) entry which is preliminary data.</text>
</comment>
<protein>
    <submittedName>
        <fullName evidence="7">O-antigen ligase domain-containing protein</fullName>
    </submittedName>
</protein>
<feature type="transmembrane region" description="Helical" evidence="5">
    <location>
        <begin position="244"/>
        <end position="277"/>
    </location>
</feature>
<dbReference type="Proteomes" id="UP000269265">
    <property type="component" value="Unassembled WGS sequence"/>
</dbReference>
<feature type="domain" description="O-antigen ligase-related" evidence="6">
    <location>
        <begin position="249"/>
        <end position="379"/>
    </location>
</feature>
<dbReference type="EMBL" id="RSED01000009">
    <property type="protein sequence ID" value="RRS03967.1"/>
    <property type="molecule type" value="Genomic_DNA"/>
</dbReference>
<proteinExistence type="predicted"/>
<feature type="transmembrane region" description="Helical" evidence="5">
    <location>
        <begin position="430"/>
        <end position="448"/>
    </location>
</feature>
<dbReference type="PANTHER" id="PTHR37422:SF23">
    <property type="entry name" value="TEICHURONIC ACID BIOSYNTHESIS PROTEIN TUAE"/>
    <property type="match status" value="1"/>
</dbReference>
<evidence type="ECO:0000256" key="5">
    <source>
        <dbReference type="SAM" id="Phobius"/>
    </source>
</evidence>
<evidence type="ECO:0000259" key="6">
    <source>
        <dbReference type="Pfam" id="PF04932"/>
    </source>
</evidence>
<feature type="transmembrane region" description="Helical" evidence="5">
    <location>
        <begin position="69"/>
        <end position="88"/>
    </location>
</feature>